<sequence length="63" mass="6644">MGQAWQAAFACSARAVSESPMSWAKSCGVARQAVGVGEQGKGMRESVSVDRLMAGLSRRVWVG</sequence>
<comment type="caution">
    <text evidence="1">The sequence shown here is derived from an EMBL/GenBank/DDBJ whole genome shotgun (WGS) entry which is preliminary data.</text>
</comment>
<evidence type="ECO:0000313" key="2">
    <source>
        <dbReference type="Proteomes" id="UP000299211"/>
    </source>
</evidence>
<name>A0A4D4NBQ6_STRAX</name>
<proteinExistence type="predicted"/>
<accession>A0A4D4NBQ6</accession>
<protein>
    <submittedName>
        <fullName evidence="1">Uncharacterized protein</fullName>
    </submittedName>
</protein>
<organism evidence="1 2">
    <name type="scientific">Streptomyces avermitilis</name>
    <dbReference type="NCBI Taxonomy" id="33903"/>
    <lineage>
        <taxon>Bacteria</taxon>
        <taxon>Bacillati</taxon>
        <taxon>Actinomycetota</taxon>
        <taxon>Actinomycetes</taxon>
        <taxon>Kitasatosporales</taxon>
        <taxon>Streptomycetaceae</taxon>
        <taxon>Streptomyces</taxon>
    </lineage>
</organism>
<dbReference type="AlphaFoldDB" id="A0A4D4NBQ6"/>
<dbReference type="EMBL" id="BJHY01000003">
    <property type="protein sequence ID" value="GDY80617.1"/>
    <property type="molecule type" value="Genomic_DNA"/>
</dbReference>
<gene>
    <name evidence="1" type="ORF">SAV31267_101020</name>
</gene>
<dbReference type="Proteomes" id="UP000299211">
    <property type="component" value="Unassembled WGS sequence"/>
</dbReference>
<evidence type="ECO:0000313" key="1">
    <source>
        <dbReference type="EMBL" id="GDY80617.1"/>
    </source>
</evidence>
<reference evidence="1 2" key="1">
    <citation type="submission" date="2019-04" db="EMBL/GenBank/DDBJ databases">
        <title>Draft genome sequences of Streptomyces avermitilis ATCC 31267.</title>
        <authorList>
            <person name="Komaki H."/>
            <person name="Tamura T."/>
            <person name="Hosoyama A."/>
        </authorList>
    </citation>
    <scope>NUCLEOTIDE SEQUENCE [LARGE SCALE GENOMIC DNA]</scope>
    <source>
        <strain evidence="1 2">ATCC 31267</strain>
    </source>
</reference>